<reference evidence="8 9" key="1">
    <citation type="journal article" date="2020" name="ISME J.">
        <title>Uncovering the hidden diversity of litter-decomposition mechanisms in mushroom-forming fungi.</title>
        <authorList>
            <person name="Floudas D."/>
            <person name="Bentzer J."/>
            <person name="Ahren D."/>
            <person name="Johansson T."/>
            <person name="Persson P."/>
            <person name="Tunlid A."/>
        </authorList>
    </citation>
    <scope>NUCLEOTIDE SEQUENCE [LARGE SCALE GENOMIC DNA]</scope>
    <source>
        <strain evidence="8 9">CBS 406.79</strain>
    </source>
</reference>
<evidence type="ECO:0000313" key="9">
    <source>
        <dbReference type="Proteomes" id="UP000518752"/>
    </source>
</evidence>
<dbReference type="PANTHER" id="PTHR43098">
    <property type="entry name" value="L-ORNITHINE N(5)-MONOOXYGENASE-RELATED"/>
    <property type="match status" value="1"/>
</dbReference>
<keyword evidence="3" id="KW-0285">Flavoprotein</keyword>
<sequence>MNPPPEAFSDYDLDVLIIGAGFSGIYQLYKCRLLNLRAKIFEAGSDLGGVWYWNCYPGARVDVPVPSYEFTLREIWEDWWWTERYPGQEEIRAYFAHVEKKLDIKKDVCFDTRVTEACFDESHNRWTVHAEDGITARSKFLVTCLGFGSKPYIPDIPNLSLFRGSCGVHHTARWPREGVDIKGKRVGVIGTGASGVQIVQTLSKTAQKMTVFQRTPNLAMPMRQTRLDRETQDKEKHLYPILHRRKRQTAVGIHYDFHPKKFYDASPEERLLLLEGLWKTGGFSYIFENFNDVLTNRAANEEVYAFWRDKVRERIKDAELREKLAPNIPIHAMGAKRSSLEMDYYDVYNQSNVELVDVNSNSIVEITPNGIRTEDGREHELDLLVLATGFDSVTGGITNINIVGTDGISIKEKWKDGIHTYLGLGCAGFPNLFFVHGPQSPTAVCIGPTCSETEGDWIAECIRVMTTNNLARIEPTREAEIGWREEVMKEASTRLINTAKSWYRGANVPGNPFNHPEPSESELIFAM</sequence>
<dbReference type="PANTHER" id="PTHR43098:SF3">
    <property type="entry name" value="L-ORNITHINE N(5)-MONOOXYGENASE-RELATED"/>
    <property type="match status" value="1"/>
</dbReference>
<dbReference type="Pfam" id="PF00743">
    <property type="entry name" value="FMO-like"/>
    <property type="match status" value="1"/>
</dbReference>
<dbReference type="SUPFAM" id="SSF51905">
    <property type="entry name" value="FAD/NAD(P)-binding domain"/>
    <property type="match status" value="2"/>
</dbReference>
<comment type="cofactor">
    <cofactor evidence="1">
        <name>FAD</name>
        <dbReference type="ChEBI" id="CHEBI:57692"/>
    </cofactor>
</comment>
<keyword evidence="5" id="KW-0521">NADP</keyword>
<keyword evidence="9" id="KW-1185">Reference proteome</keyword>
<proteinExistence type="inferred from homology"/>
<protein>
    <recommendedName>
        <fullName evidence="10">Cyclopentanone 1,2-monooxygenase</fullName>
    </recommendedName>
</protein>
<keyword evidence="4" id="KW-0274">FAD</keyword>
<dbReference type="InterPro" id="IPR050775">
    <property type="entry name" value="FAD-binding_Monooxygenases"/>
</dbReference>
<evidence type="ECO:0000256" key="3">
    <source>
        <dbReference type="ARBA" id="ARBA00022630"/>
    </source>
</evidence>
<keyword evidence="7" id="KW-0503">Monooxygenase</keyword>
<evidence type="ECO:0000256" key="4">
    <source>
        <dbReference type="ARBA" id="ARBA00022827"/>
    </source>
</evidence>
<dbReference type="GO" id="GO:0004499">
    <property type="term" value="F:N,N-dimethylaniline monooxygenase activity"/>
    <property type="evidence" value="ECO:0007669"/>
    <property type="project" value="InterPro"/>
</dbReference>
<comment type="similarity">
    <text evidence="2">Belongs to the FAD-binding monooxygenase family.</text>
</comment>
<dbReference type="PRINTS" id="PR00370">
    <property type="entry name" value="FMOXYGENASE"/>
</dbReference>
<comment type="caution">
    <text evidence="8">The sequence shown here is derived from an EMBL/GenBank/DDBJ whole genome shotgun (WGS) entry which is preliminary data.</text>
</comment>
<name>A0A8H5G2Q1_9AGAR</name>
<evidence type="ECO:0000256" key="7">
    <source>
        <dbReference type="ARBA" id="ARBA00023033"/>
    </source>
</evidence>
<dbReference type="GO" id="GO:0050661">
    <property type="term" value="F:NADP binding"/>
    <property type="evidence" value="ECO:0007669"/>
    <property type="project" value="InterPro"/>
</dbReference>
<evidence type="ECO:0000313" key="8">
    <source>
        <dbReference type="EMBL" id="KAF5357266.1"/>
    </source>
</evidence>
<keyword evidence="6" id="KW-0560">Oxidoreductase</keyword>
<evidence type="ECO:0000256" key="1">
    <source>
        <dbReference type="ARBA" id="ARBA00001974"/>
    </source>
</evidence>
<evidence type="ECO:0000256" key="2">
    <source>
        <dbReference type="ARBA" id="ARBA00010139"/>
    </source>
</evidence>
<organism evidence="8 9">
    <name type="scientific">Collybiopsis confluens</name>
    <dbReference type="NCBI Taxonomy" id="2823264"/>
    <lineage>
        <taxon>Eukaryota</taxon>
        <taxon>Fungi</taxon>
        <taxon>Dikarya</taxon>
        <taxon>Basidiomycota</taxon>
        <taxon>Agaricomycotina</taxon>
        <taxon>Agaricomycetes</taxon>
        <taxon>Agaricomycetidae</taxon>
        <taxon>Agaricales</taxon>
        <taxon>Marasmiineae</taxon>
        <taxon>Omphalotaceae</taxon>
        <taxon>Collybiopsis</taxon>
    </lineage>
</organism>
<evidence type="ECO:0000256" key="5">
    <source>
        <dbReference type="ARBA" id="ARBA00022857"/>
    </source>
</evidence>
<dbReference type="InterPro" id="IPR000960">
    <property type="entry name" value="Flavin_mOase"/>
</dbReference>
<dbReference type="InterPro" id="IPR036188">
    <property type="entry name" value="FAD/NAD-bd_sf"/>
</dbReference>
<dbReference type="Gene3D" id="3.50.50.60">
    <property type="entry name" value="FAD/NAD(P)-binding domain"/>
    <property type="match status" value="2"/>
</dbReference>
<dbReference type="InterPro" id="IPR020946">
    <property type="entry name" value="Flavin_mOase-like"/>
</dbReference>
<dbReference type="GO" id="GO:0050660">
    <property type="term" value="F:flavin adenine dinucleotide binding"/>
    <property type="evidence" value="ECO:0007669"/>
    <property type="project" value="InterPro"/>
</dbReference>
<evidence type="ECO:0000256" key="6">
    <source>
        <dbReference type="ARBA" id="ARBA00023002"/>
    </source>
</evidence>
<gene>
    <name evidence="8" type="ORF">D9757_013006</name>
</gene>
<dbReference type="EMBL" id="JAACJN010000240">
    <property type="protein sequence ID" value="KAF5357266.1"/>
    <property type="molecule type" value="Genomic_DNA"/>
</dbReference>
<dbReference type="AlphaFoldDB" id="A0A8H5G2Q1"/>
<dbReference type="Proteomes" id="UP000518752">
    <property type="component" value="Unassembled WGS sequence"/>
</dbReference>
<evidence type="ECO:0008006" key="10">
    <source>
        <dbReference type="Google" id="ProtNLM"/>
    </source>
</evidence>
<dbReference type="OrthoDB" id="66881at2759"/>
<accession>A0A8H5G2Q1</accession>